<comment type="caution">
    <text evidence="14">The sequence shown here is derived from an EMBL/GenBank/DDBJ whole genome shotgun (WGS) entry which is preliminary data.</text>
</comment>
<dbReference type="Gene3D" id="3.30.2010.10">
    <property type="entry name" value="Metalloproteases ('zincins'), catalytic domain"/>
    <property type="match status" value="1"/>
</dbReference>
<comment type="cofactor">
    <cofactor evidence="12">
        <name>Zn(2+)</name>
        <dbReference type="ChEBI" id="CHEBI:29105"/>
    </cofactor>
    <text evidence="12">Binds 1 zinc ion per subunit.</text>
</comment>
<dbReference type="GO" id="GO:0005886">
    <property type="term" value="C:plasma membrane"/>
    <property type="evidence" value="ECO:0007669"/>
    <property type="project" value="UniProtKB-SubCell"/>
</dbReference>
<feature type="transmembrane region" description="Helical" evidence="12">
    <location>
        <begin position="193"/>
        <end position="214"/>
    </location>
</feature>
<proteinExistence type="inferred from homology"/>
<evidence type="ECO:0000256" key="12">
    <source>
        <dbReference type="HAMAP-Rule" id="MF_00188"/>
    </source>
</evidence>
<keyword evidence="6 12" id="KW-0479">Metal-binding</keyword>
<comment type="subcellular location">
    <subcellularLocation>
        <location evidence="1 12">Cell membrane</location>
        <topology evidence="1 12">Multi-pass membrane protein</topology>
    </subcellularLocation>
</comment>
<evidence type="ECO:0000313" key="15">
    <source>
        <dbReference type="Proteomes" id="UP000230553"/>
    </source>
</evidence>
<feature type="binding site" evidence="12">
    <location>
        <position position="146"/>
    </location>
    <ligand>
        <name>Zn(2+)</name>
        <dbReference type="ChEBI" id="CHEBI:29105"/>
        <note>catalytic</note>
    </ligand>
</feature>
<dbReference type="InterPro" id="IPR050083">
    <property type="entry name" value="HtpX_protease"/>
</dbReference>
<evidence type="ECO:0000313" key="14">
    <source>
        <dbReference type="EMBL" id="PIZ44848.1"/>
    </source>
</evidence>
<dbReference type="Pfam" id="PF01435">
    <property type="entry name" value="Peptidase_M48"/>
    <property type="match status" value="1"/>
</dbReference>
<dbReference type="GO" id="GO:0004222">
    <property type="term" value="F:metalloendopeptidase activity"/>
    <property type="evidence" value="ECO:0007669"/>
    <property type="project" value="UniProtKB-UniRule"/>
</dbReference>
<evidence type="ECO:0000256" key="5">
    <source>
        <dbReference type="ARBA" id="ARBA00022692"/>
    </source>
</evidence>
<evidence type="ECO:0000256" key="4">
    <source>
        <dbReference type="ARBA" id="ARBA00022670"/>
    </source>
</evidence>
<dbReference type="InterPro" id="IPR001915">
    <property type="entry name" value="Peptidase_M48"/>
</dbReference>
<dbReference type="AlphaFoldDB" id="A0A2M7TFW7"/>
<dbReference type="EMBL" id="PFNM01000034">
    <property type="protein sequence ID" value="PIZ44848.1"/>
    <property type="molecule type" value="Genomic_DNA"/>
</dbReference>
<accession>A0A2M7TFW7</accession>
<evidence type="ECO:0000256" key="2">
    <source>
        <dbReference type="ARBA" id="ARBA00009779"/>
    </source>
</evidence>
<keyword evidence="4 12" id="KW-0645">Protease</keyword>
<keyword evidence="7 12" id="KW-0378">Hydrolase</keyword>
<evidence type="ECO:0000256" key="10">
    <source>
        <dbReference type="ARBA" id="ARBA00023049"/>
    </source>
</evidence>
<dbReference type="PANTHER" id="PTHR43221">
    <property type="entry name" value="PROTEASE HTPX"/>
    <property type="match status" value="1"/>
</dbReference>
<evidence type="ECO:0000256" key="11">
    <source>
        <dbReference type="ARBA" id="ARBA00023136"/>
    </source>
</evidence>
<feature type="transmembrane region" description="Helical" evidence="12">
    <location>
        <begin position="41"/>
        <end position="59"/>
    </location>
</feature>
<dbReference type="InterPro" id="IPR022919">
    <property type="entry name" value="Pept_M48_protease_HtpX"/>
</dbReference>
<feature type="active site" evidence="12">
    <location>
        <position position="143"/>
    </location>
</feature>
<dbReference type="EC" id="3.4.24.-" evidence="12"/>
<evidence type="ECO:0000259" key="13">
    <source>
        <dbReference type="Pfam" id="PF01435"/>
    </source>
</evidence>
<feature type="transmembrane region" description="Helical" evidence="12">
    <location>
        <begin position="15"/>
        <end position="35"/>
    </location>
</feature>
<evidence type="ECO:0000256" key="9">
    <source>
        <dbReference type="ARBA" id="ARBA00022989"/>
    </source>
</evidence>
<keyword evidence="3 12" id="KW-1003">Cell membrane</keyword>
<gene>
    <name evidence="12" type="primary">htpX</name>
    <name evidence="14" type="ORF">COY31_01690</name>
</gene>
<feature type="transmembrane region" description="Helical" evidence="12">
    <location>
        <begin position="152"/>
        <end position="173"/>
    </location>
</feature>
<dbReference type="PANTHER" id="PTHR43221:SF1">
    <property type="entry name" value="PROTEASE HTPX"/>
    <property type="match status" value="1"/>
</dbReference>
<sequence length="299" mass="33425">MTLYSQKDSNIHKTWFLFTFFLVVVIAIGWLFGRIYGNPSILYIAVIFSVLMNFVAYWYSDKIVLKMSRAVPIERKNAPELYNIVENLCITAGLPLPKIYLIHENQPNAFATGRNPKHAVVAVTEGLLEKLDRSELEGVLAHELSHIGNRDMLLSTAVVVLVGFISILSDMFLRSVFWGGFGRRDGRENGRAGAILMIVGITLSILAPISAMLIQLAISRKREFLADASGVLLTRYSEGLISALEKISLDKTPMRVANNTTAHLWLDNPFKGKRISGLARLFMTHPPVEDRIKALRGIE</sequence>
<evidence type="ECO:0000256" key="1">
    <source>
        <dbReference type="ARBA" id="ARBA00004651"/>
    </source>
</evidence>
<feature type="binding site" evidence="12">
    <location>
        <position position="223"/>
    </location>
    <ligand>
        <name>Zn(2+)</name>
        <dbReference type="ChEBI" id="CHEBI:29105"/>
        <note>catalytic</note>
    </ligand>
</feature>
<evidence type="ECO:0000256" key="8">
    <source>
        <dbReference type="ARBA" id="ARBA00022833"/>
    </source>
</evidence>
<dbReference type="Proteomes" id="UP000230553">
    <property type="component" value="Unassembled WGS sequence"/>
</dbReference>
<keyword evidence="8 12" id="KW-0862">Zinc</keyword>
<evidence type="ECO:0000256" key="3">
    <source>
        <dbReference type="ARBA" id="ARBA00022475"/>
    </source>
</evidence>
<dbReference type="GO" id="GO:0008270">
    <property type="term" value="F:zinc ion binding"/>
    <property type="evidence" value="ECO:0007669"/>
    <property type="project" value="UniProtKB-UniRule"/>
</dbReference>
<keyword evidence="11 12" id="KW-0472">Membrane</keyword>
<keyword evidence="10 12" id="KW-0482">Metalloprotease</keyword>
<dbReference type="GO" id="GO:0006508">
    <property type="term" value="P:proteolysis"/>
    <property type="evidence" value="ECO:0007669"/>
    <property type="project" value="UniProtKB-KW"/>
</dbReference>
<dbReference type="CDD" id="cd07340">
    <property type="entry name" value="M48B_Htpx_like"/>
    <property type="match status" value="1"/>
</dbReference>
<reference evidence="15" key="1">
    <citation type="submission" date="2017-09" db="EMBL/GenBank/DDBJ databases">
        <title>Depth-based differentiation of microbial function through sediment-hosted aquifers and enrichment of novel symbionts in the deep terrestrial subsurface.</title>
        <authorList>
            <person name="Probst A.J."/>
            <person name="Ladd B."/>
            <person name="Jarett J.K."/>
            <person name="Geller-Mcgrath D.E."/>
            <person name="Sieber C.M.K."/>
            <person name="Emerson J.B."/>
            <person name="Anantharaman K."/>
            <person name="Thomas B.C."/>
            <person name="Malmstrom R."/>
            <person name="Stieglmeier M."/>
            <person name="Klingl A."/>
            <person name="Woyke T."/>
            <person name="Ryan C.M."/>
            <person name="Banfield J.F."/>
        </authorList>
    </citation>
    <scope>NUCLEOTIDE SEQUENCE [LARGE SCALE GENOMIC DNA]</scope>
</reference>
<evidence type="ECO:0000256" key="7">
    <source>
        <dbReference type="ARBA" id="ARBA00022801"/>
    </source>
</evidence>
<evidence type="ECO:0000256" key="6">
    <source>
        <dbReference type="ARBA" id="ARBA00022723"/>
    </source>
</evidence>
<feature type="domain" description="Peptidase M48" evidence="13">
    <location>
        <begin position="77"/>
        <end position="298"/>
    </location>
</feature>
<name>A0A2M7TFW7_9BACT</name>
<dbReference type="HAMAP" id="MF_00188">
    <property type="entry name" value="Pept_M48_protease_HtpX"/>
    <property type="match status" value="1"/>
</dbReference>
<keyword evidence="9 12" id="KW-1133">Transmembrane helix</keyword>
<protein>
    <recommendedName>
        <fullName evidence="12">Protease HtpX homolog</fullName>
        <ecNumber evidence="12">3.4.24.-</ecNumber>
    </recommendedName>
</protein>
<organism evidence="14 15">
    <name type="scientific">Candidatus Wolfebacteria bacterium CG_4_10_14_0_2_um_filter_39_18</name>
    <dbReference type="NCBI Taxonomy" id="1975061"/>
    <lineage>
        <taxon>Bacteria</taxon>
        <taxon>Candidatus Wolfeibacteriota</taxon>
    </lineage>
</organism>
<keyword evidence="5 12" id="KW-0812">Transmembrane</keyword>
<feature type="binding site" evidence="12">
    <location>
        <position position="142"/>
    </location>
    <ligand>
        <name>Zn(2+)</name>
        <dbReference type="ChEBI" id="CHEBI:29105"/>
        <note>catalytic</note>
    </ligand>
</feature>
<comment type="similarity">
    <text evidence="2 12">Belongs to the peptidase M48B family.</text>
</comment>